<evidence type="ECO:0000313" key="4">
    <source>
        <dbReference type="Proteomes" id="UP000815325"/>
    </source>
</evidence>
<dbReference type="Pfam" id="PF05517">
    <property type="entry name" value="p25-alpha"/>
    <property type="match status" value="1"/>
</dbReference>
<keyword evidence="4" id="KW-1185">Reference proteome</keyword>
<feature type="region of interest" description="Disordered" evidence="2">
    <location>
        <begin position="62"/>
        <end position="139"/>
    </location>
</feature>
<dbReference type="InterPro" id="IPR011992">
    <property type="entry name" value="EF-hand-dom_pair"/>
</dbReference>
<accession>A0ABQ7GPQ8</accession>
<comment type="caution">
    <text evidence="3">The sequence shown here is derived from an EMBL/GenBank/DDBJ whole genome shotgun (WGS) entry which is preliminary data.</text>
</comment>
<dbReference type="Proteomes" id="UP000815325">
    <property type="component" value="Unassembled WGS sequence"/>
</dbReference>
<protein>
    <submittedName>
        <fullName evidence="3">Uncharacterized protein</fullName>
    </submittedName>
</protein>
<proteinExistence type="inferred from homology"/>
<dbReference type="SUPFAM" id="SSF47473">
    <property type="entry name" value="EF-hand"/>
    <property type="match status" value="1"/>
</dbReference>
<feature type="compositionally biased region" description="Polar residues" evidence="2">
    <location>
        <begin position="112"/>
        <end position="125"/>
    </location>
</feature>
<feature type="compositionally biased region" description="Low complexity" evidence="2">
    <location>
        <begin position="101"/>
        <end position="111"/>
    </location>
</feature>
<name>A0ABQ7GPQ8_DUNSA</name>
<reference evidence="3" key="1">
    <citation type="submission" date="2017-08" db="EMBL/GenBank/DDBJ databases">
        <authorList>
            <person name="Polle J.E."/>
            <person name="Barry K."/>
            <person name="Cushman J."/>
            <person name="Schmutz J."/>
            <person name="Tran D."/>
            <person name="Hathwaick L.T."/>
            <person name="Yim W.C."/>
            <person name="Jenkins J."/>
            <person name="Mckie-Krisberg Z.M."/>
            <person name="Prochnik S."/>
            <person name="Lindquist E."/>
            <person name="Dockter R.B."/>
            <person name="Adam C."/>
            <person name="Molina H."/>
            <person name="Bunkerborg J."/>
            <person name="Jin E."/>
            <person name="Buchheim M."/>
            <person name="Magnuson J."/>
        </authorList>
    </citation>
    <scope>NUCLEOTIDE SEQUENCE</scope>
    <source>
        <strain evidence="3">CCAP 19/18</strain>
    </source>
</reference>
<dbReference type="EMBL" id="MU069653">
    <property type="protein sequence ID" value="KAF5836591.1"/>
    <property type="molecule type" value="Genomic_DNA"/>
</dbReference>
<evidence type="ECO:0000256" key="1">
    <source>
        <dbReference type="ARBA" id="ARBA00010994"/>
    </source>
</evidence>
<evidence type="ECO:0000313" key="3">
    <source>
        <dbReference type="EMBL" id="KAF5836591.1"/>
    </source>
</evidence>
<comment type="similarity">
    <text evidence="1">Belongs to the TPPP family.</text>
</comment>
<dbReference type="InterPro" id="IPR008907">
    <property type="entry name" value="TPP/p25"/>
</dbReference>
<dbReference type="Gene3D" id="1.10.238.10">
    <property type="entry name" value="EF-hand"/>
    <property type="match status" value="1"/>
</dbReference>
<sequence>MMYPQFLFGLLKVAEKRRSGFQEVVARIIENVSAVPRASMADLLIFQNTGDPKQAEEWVARPRGLPQLPRTANGTAERMEREAALAKNLKLPSQKLDTQGSKSLSKSMQSSTALGESKQSGSEPLQAQEAGKNGHQEEELQISQALASIKQQKRIWGLQGYGSAESLGLPCVGQAALNDPRALIAVRKLNPDQLMMGLKRVFERYNLWQHGTNKGAMDKARFNKMMRDAKFVRECGALSSSTSDRIFQRSLPAVEVTLNFMQFLTALKHVAGALRLSLNEVMESIVLINAPLATE</sequence>
<organism evidence="3 4">
    <name type="scientific">Dunaliella salina</name>
    <name type="common">Green alga</name>
    <name type="synonym">Protococcus salinus</name>
    <dbReference type="NCBI Taxonomy" id="3046"/>
    <lineage>
        <taxon>Eukaryota</taxon>
        <taxon>Viridiplantae</taxon>
        <taxon>Chlorophyta</taxon>
        <taxon>core chlorophytes</taxon>
        <taxon>Chlorophyceae</taxon>
        <taxon>CS clade</taxon>
        <taxon>Chlamydomonadales</taxon>
        <taxon>Dunaliellaceae</taxon>
        <taxon>Dunaliella</taxon>
    </lineage>
</organism>
<evidence type="ECO:0000256" key="2">
    <source>
        <dbReference type="SAM" id="MobiDB-lite"/>
    </source>
</evidence>
<gene>
    <name evidence="3" type="ORF">DUNSADRAFT_5708</name>
</gene>